<keyword evidence="2 5" id="KW-0210">Decarboxylase</keyword>
<sequence>MKLTSLSDEIATNEAGHLTIGGVDTLELVSKYGSPLIAYDVSKIKSQINHFKQAFIDADVPYRVTYASKAFSAVAMYQLVAGEGLGCDVVSGGELVAALKGGMPAKRIEFHGNNKLPVELEMAVDAQIGCIVVDNFQEIAFLNKILKEKDTTISVVVRVAPGIEAETHKYISTGQENSKFGFDVHSGQAKKALKELIDNPRMNVLGVHCHIGSQIFAARGFVMAVDKMVSLLKQWNEEFGFSAKLLNLGGGFGARYVDSDQPSPAEDFVEQIIAEVKKKISEANLEFPEIWIEPGRSLAAEAGTTLYTVGSRKDVEGVCHFVSVDGGMGDNIRPALYQAKYAAILANKPHALKEQIVTVVGKYCESGDILVKDALLPITHPGDTLAVPSTGAYGYTMASNYNRNPRPAVVFCENGESKLIIRRETYEDLLNYDLGL</sequence>
<keyword evidence="4 5" id="KW-0456">Lyase</keyword>
<feature type="modified residue" description="N6-(pyridoxal phosphate)lysine" evidence="5 7">
    <location>
        <position position="69"/>
    </location>
</feature>
<name>A0A0R2E1V0_9LACO</name>
<dbReference type="GO" id="GO:0009089">
    <property type="term" value="P:lysine biosynthetic process via diaminopimelate"/>
    <property type="evidence" value="ECO:0007669"/>
    <property type="project" value="UniProtKB-UniRule"/>
</dbReference>
<feature type="binding site" evidence="5">
    <location>
        <position position="333"/>
    </location>
    <ligand>
        <name>substrate</name>
    </ligand>
</feature>
<evidence type="ECO:0000256" key="3">
    <source>
        <dbReference type="ARBA" id="ARBA00022898"/>
    </source>
</evidence>
<keyword evidence="5 8" id="KW-0457">Lysine biosynthesis</keyword>
<dbReference type="PATRIC" id="fig|1046596.6.peg.350"/>
<organism evidence="10 11">
    <name type="scientific">Liquorilactobacillus mali KCTC 3596 = DSM 20444</name>
    <dbReference type="NCBI Taxonomy" id="1046596"/>
    <lineage>
        <taxon>Bacteria</taxon>
        <taxon>Bacillati</taxon>
        <taxon>Bacillota</taxon>
        <taxon>Bacilli</taxon>
        <taxon>Lactobacillales</taxon>
        <taxon>Lactobacillaceae</taxon>
        <taxon>Liquorilactobacillus</taxon>
    </lineage>
</organism>
<dbReference type="UniPathway" id="UPA00034">
    <property type="reaction ID" value="UER00027"/>
</dbReference>
<gene>
    <name evidence="5" type="primary">lysA</name>
    <name evidence="10" type="ORF">FD00_GL000339</name>
</gene>
<dbReference type="GO" id="GO:0008836">
    <property type="term" value="F:diaminopimelate decarboxylase activity"/>
    <property type="evidence" value="ECO:0007669"/>
    <property type="project" value="UniProtKB-UniRule"/>
</dbReference>
<dbReference type="Proteomes" id="UP000050898">
    <property type="component" value="Unassembled WGS sequence"/>
</dbReference>
<comment type="catalytic activity">
    <reaction evidence="5 8">
        <text>meso-2,6-diaminopimelate + H(+) = L-lysine + CO2</text>
        <dbReference type="Rhea" id="RHEA:15101"/>
        <dbReference type="ChEBI" id="CHEBI:15378"/>
        <dbReference type="ChEBI" id="CHEBI:16526"/>
        <dbReference type="ChEBI" id="CHEBI:32551"/>
        <dbReference type="ChEBI" id="CHEBI:57791"/>
        <dbReference type="EC" id="4.1.1.20"/>
    </reaction>
</comment>
<dbReference type="CDD" id="cd06828">
    <property type="entry name" value="PLPDE_III_DapDC"/>
    <property type="match status" value="1"/>
</dbReference>
<dbReference type="SUPFAM" id="SSF50621">
    <property type="entry name" value="Alanine racemase C-terminal domain-like"/>
    <property type="match status" value="1"/>
</dbReference>
<proteinExistence type="inferred from homology"/>
<comment type="cofactor">
    <cofactor evidence="1 5 7 8">
        <name>pyridoxal 5'-phosphate</name>
        <dbReference type="ChEBI" id="CHEBI:597326"/>
    </cofactor>
</comment>
<comment type="similarity">
    <text evidence="5">Belongs to the Orn/Lys/Arg decarboxylase class-II family. LysA subfamily.</text>
</comment>
<keyword evidence="5" id="KW-0028">Amino-acid biosynthesis</keyword>
<comment type="pathway">
    <text evidence="5 8">Amino-acid biosynthesis; L-lysine biosynthesis via DAP pathway; L-lysine from DL-2,6-diaminopimelate: step 1/1.</text>
</comment>
<dbReference type="PANTHER" id="PTHR43727">
    <property type="entry name" value="DIAMINOPIMELATE DECARBOXYLASE"/>
    <property type="match status" value="1"/>
</dbReference>
<feature type="binding site" evidence="5">
    <location>
        <position position="296"/>
    </location>
    <ligand>
        <name>substrate</name>
    </ligand>
</feature>
<dbReference type="NCBIfam" id="TIGR01048">
    <property type="entry name" value="lysA"/>
    <property type="match status" value="1"/>
</dbReference>
<dbReference type="InterPro" id="IPR009006">
    <property type="entry name" value="Ala_racemase/Decarboxylase_C"/>
</dbReference>
<dbReference type="FunFam" id="3.20.20.10:FF:000003">
    <property type="entry name" value="Diaminopimelate decarboxylase"/>
    <property type="match status" value="1"/>
</dbReference>
<dbReference type="InterPro" id="IPR002986">
    <property type="entry name" value="DAP_deCOOHase_LysA"/>
</dbReference>
<dbReference type="HAMAP" id="MF_02120">
    <property type="entry name" value="LysA"/>
    <property type="match status" value="1"/>
</dbReference>
<feature type="binding site" evidence="5">
    <location>
        <position position="337"/>
    </location>
    <ligand>
        <name>substrate</name>
    </ligand>
</feature>
<feature type="binding site" evidence="5">
    <location>
        <position position="365"/>
    </location>
    <ligand>
        <name>substrate</name>
    </ligand>
</feature>
<dbReference type="PANTHER" id="PTHR43727:SF2">
    <property type="entry name" value="GROUP IV DECARBOXYLASE"/>
    <property type="match status" value="1"/>
</dbReference>
<comment type="caution">
    <text evidence="10">The sequence shown here is derived from an EMBL/GenBank/DDBJ whole genome shotgun (WGS) entry which is preliminary data.</text>
</comment>
<dbReference type="SUPFAM" id="SSF51419">
    <property type="entry name" value="PLP-binding barrel"/>
    <property type="match status" value="1"/>
</dbReference>
<dbReference type="InterPro" id="IPR029066">
    <property type="entry name" value="PLP-binding_barrel"/>
</dbReference>
<feature type="binding site" evidence="5">
    <location>
        <position position="251"/>
    </location>
    <ligand>
        <name>pyridoxal 5'-phosphate</name>
        <dbReference type="ChEBI" id="CHEBI:597326"/>
    </ligand>
</feature>
<keyword evidence="3 5" id="KW-0663">Pyridoxal phosphate</keyword>
<evidence type="ECO:0000256" key="5">
    <source>
        <dbReference type="HAMAP-Rule" id="MF_02120"/>
    </source>
</evidence>
<evidence type="ECO:0000313" key="11">
    <source>
        <dbReference type="Proteomes" id="UP000050898"/>
    </source>
</evidence>
<dbReference type="PRINTS" id="PR01179">
    <property type="entry name" value="ODADCRBXLASE"/>
</dbReference>
<reference evidence="10 11" key="1">
    <citation type="journal article" date="2015" name="Genome Announc.">
        <title>Expanding the biotechnology potential of lactobacilli through comparative genomics of 213 strains and associated genera.</title>
        <authorList>
            <person name="Sun Z."/>
            <person name="Harris H.M."/>
            <person name="McCann A."/>
            <person name="Guo C."/>
            <person name="Argimon S."/>
            <person name="Zhang W."/>
            <person name="Yang X."/>
            <person name="Jeffery I.B."/>
            <person name="Cooney J.C."/>
            <person name="Kagawa T.F."/>
            <person name="Liu W."/>
            <person name="Song Y."/>
            <person name="Salvetti E."/>
            <person name="Wrobel A."/>
            <person name="Rasinkangas P."/>
            <person name="Parkhill J."/>
            <person name="Rea M.C."/>
            <person name="O'Sullivan O."/>
            <person name="Ritari J."/>
            <person name="Douillard F.P."/>
            <person name="Paul Ross R."/>
            <person name="Yang R."/>
            <person name="Briner A.E."/>
            <person name="Felis G.E."/>
            <person name="de Vos W.M."/>
            <person name="Barrangou R."/>
            <person name="Klaenhammer T.R."/>
            <person name="Caufield P.W."/>
            <person name="Cui Y."/>
            <person name="Zhang H."/>
            <person name="O'Toole P.W."/>
        </authorList>
    </citation>
    <scope>NUCLEOTIDE SEQUENCE [LARGE SCALE GENOMIC DNA]</scope>
    <source>
        <strain evidence="10 11">DSM 20444</strain>
    </source>
</reference>
<evidence type="ECO:0000256" key="8">
    <source>
        <dbReference type="RuleBase" id="RU003738"/>
    </source>
</evidence>
<dbReference type="EMBL" id="AYYH01000012">
    <property type="protein sequence ID" value="KRN10241.1"/>
    <property type="molecule type" value="Genomic_DNA"/>
</dbReference>
<dbReference type="InterPro" id="IPR000183">
    <property type="entry name" value="Orn/DAP/Arg_de-COase"/>
</dbReference>
<evidence type="ECO:0000313" key="10">
    <source>
        <dbReference type="EMBL" id="KRN10241.1"/>
    </source>
</evidence>
<evidence type="ECO:0000256" key="1">
    <source>
        <dbReference type="ARBA" id="ARBA00001933"/>
    </source>
</evidence>
<keyword evidence="11" id="KW-1185">Reference proteome</keyword>
<evidence type="ECO:0000256" key="6">
    <source>
        <dbReference type="NCBIfam" id="TIGR01048"/>
    </source>
</evidence>
<comment type="function">
    <text evidence="5">Specifically catalyzes the decarboxylation of meso-diaminopimelate (meso-DAP) to L-lysine.</text>
</comment>
<feature type="binding site" evidence="5">
    <location>
        <position position="393"/>
    </location>
    <ligand>
        <name>pyridoxal 5'-phosphate</name>
        <dbReference type="ChEBI" id="CHEBI:597326"/>
    </ligand>
</feature>
<evidence type="ECO:0000256" key="4">
    <source>
        <dbReference type="ARBA" id="ARBA00023239"/>
    </source>
</evidence>
<dbReference type="Gene3D" id="2.40.37.10">
    <property type="entry name" value="Lyase, Ornithine Decarboxylase, Chain A, domain 1"/>
    <property type="match status" value="1"/>
</dbReference>
<feature type="binding site" evidence="5">
    <location>
        <position position="393"/>
    </location>
    <ligand>
        <name>substrate</name>
    </ligand>
</feature>
<evidence type="ECO:0000259" key="9">
    <source>
        <dbReference type="Pfam" id="PF02784"/>
    </source>
</evidence>
<dbReference type="Pfam" id="PF02784">
    <property type="entry name" value="Orn_Arg_deC_N"/>
    <property type="match status" value="1"/>
</dbReference>
<evidence type="ECO:0000256" key="2">
    <source>
        <dbReference type="ARBA" id="ARBA00022793"/>
    </source>
</evidence>
<feature type="domain" description="Orn/DAP/Arg decarboxylase 2 N-terminal" evidence="9">
    <location>
        <begin position="42"/>
        <end position="300"/>
    </location>
</feature>
<comment type="subunit">
    <text evidence="5">Homodimer.</text>
</comment>
<dbReference type="EC" id="4.1.1.20" evidence="5 6"/>
<evidence type="ECO:0000256" key="7">
    <source>
        <dbReference type="PIRSR" id="PIRSR600183-50"/>
    </source>
</evidence>
<accession>A0A0R2E1V0</accession>
<feature type="binding site" evidence="5">
    <location>
        <begin position="293"/>
        <end position="296"/>
    </location>
    <ligand>
        <name>pyridoxal 5'-phosphate</name>
        <dbReference type="ChEBI" id="CHEBI:597326"/>
    </ligand>
</feature>
<dbReference type="InterPro" id="IPR022644">
    <property type="entry name" value="De-COase2_N"/>
</dbReference>
<dbReference type="GO" id="GO:0030170">
    <property type="term" value="F:pyridoxal phosphate binding"/>
    <property type="evidence" value="ECO:0007669"/>
    <property type="project" value="UniProtKB-UniRule"/>
</dbReference>
<dbReference type="Gene3D" id="3.20.20.10">
    <property type="entry name" value="Alanine racemase"/>
    <property type="match status" value="1"/>
</dbReference>
<dbReference type="PRINTS" id="PR01181">
    <property type="entry name" value="DAPDCRBXLASE"/>
</dbReference>
<feature type="active site" description="Proton donor" evidence="7">
    <location>
        <position position="364"/>
    </location>
</feature>
<protein>
    <recommendedName>
        <fullName evidence="5 6">Diaminopimelate decarboxylase</fullName>
        <shortName evidence="5">DAP decarboxylase</shortName>
        <shortName evidence="5">DAPDC</shortName>
        <ecNumber evidence="5 6">4.1.1.20</ecNumber>
    </recommendedName>
</protein>
<dbReference type="AlphaFoldDB" id="A0A0R2E1V0"/>